<dbReference type="PROSITE" id="PS00409">
    <property type="entry name" value="PROKAR_NTER_METHYL"/>
    <property type="match status" value="1"/>
</dbReference>
<dbReference type="GO" id="GO:0016020">
    <property type="term" value="C:membrane"/>
    <property type="evidence" value="ECO:0007669"/>
    <property type="project" value="UniProtKB-SubCell"/>
</dbReference>
<keyword evidence="2" id="KW-0488">Methylation</keyword>
<dbReference type="PANTHER" id="PTHR30093">
    <property type="entry name" value="GENERAL SECRETION PATHWAY PROTEIN G"/>
    <property type="match status" value="1"/>
</dbReference>
<evidence type="ECO:0000256" key="6">
    <source>
        <dbReference type="SAM" id="Phobius"/>
    </source>
</evidence>
<dbReference type="InterPro" id="IPR045584">
    <property type="entry name" value="Pilin-like"/>
</dbReference>
<keyword evidence="5 6" id="KW-0472">Membrane</keyword>
<dbReference type="NCBIfam" id="TIGR02532">
    <property type="entry name" value="IV_pilin_GFxxxE"/>
    <property type="match status" value="1"/>
</dbReference>
<evidence type="ECO:0000256" key="2">
    <source>
        <dbReference type="ARBA" id="ARBA00022481"/>
    </source>
</evidence>
<name>A0A382J7V7_9ZZZZ</name>
<keyword evidence="4 6" id="KW-1133">Transmembrane helix</keyword>
<evidence type="ECO:0000313" key="7">
    <source>
        <dbReference type="EMBL" id="SVC07397.1"/>
    </source>
</evidence>
<gene>
    <name evidence="7" type="ORF">METZ01_LOCUS260251</name>
</gene>
<keyword evidence="3 6" id="KW-0812">Transmembrane</keyword>
<protein>
    <recommendedName>
        <fullName evidence="8">Pilus assembly protein</fullName>
    </recommendedName>
</protein>
<proteinExistence type="predicted"/>
<dbReference type="Gene3D" id="3.30.700.10">
    <property type="entry name" value="Glycoprotein, Type 4 Pilin"/>
    <property type="match status" value="1"/>
</dbReference>
<evidence type="ECO:0000256" key="5">
    <source>
        <dbReference type="ARBA" id="ARBA00023136"/>
    </source>
</evidence>
<dbReference type="InterPro" id="IPR012902">
    <property type="entry name" value="N_methyl_site"/>
</dbReference>
<dbReference type="PANTHER" id="PTHR30093:SF44">
    <property type="entry name" value="TYPE II SECRETION SYSTEM CORE PROTEIN G"/>
    <property type="match status" value="1"/>
</dbReference>
<sequence length="141" mass="15065">MKKEIVEKILPRGGWTMLFFSNRIKRSEGGFTLIELLIVIAIIGILAAIAIPQFNQYKARAYDTASKADLHNIYLACKAYWSDSGSDQSCTETEAGGANYGFAPSPSVTVSASGNETGWSATAKHASSSTTFTMNASGNIS</sequence>
<dbReference type="EMBL" id="UINC01072038">
    <property type="protein sequence ID" value="SVC07397.1"/>
    <property type="molecule type" value="Genomic_DNA"/>
</dbReference>
<evidence type="ECO:0000256" key="3">
    <source>
        <dbReference type="ARBA" id="ARBA00022692"/>
    </source>
</evidence>
<evidence type="ECO:0000256" key="1">
    <source>
        <dbReference type="ARBA" id="ARBA00004167"/>
    </source>
</evidence>
<dbReference type="SUPFAM" id="SSF54523">
    <property type="entry name" value="Pili subunits"/>
    <property type="match status" value="1"/>
</dbReference>
<dbReference type="AlphaFoldDB" id="A0A382J7V7"/>
<reference evidence="7" key="1">
    <citation type="submission" date="2018-05" db="EMBL/GenBank/DDBJ databases">
        <authorList>
            <person name="Lanie J.A."/>
            <person name="Ng W.-L."/>
            <person name="Kazmierczak K.M."/>
            <person name="Andrzejewski T.M."/>
            <person name="Davidsen T.M."/>
            <person name="Wayne K.J."/>
            <person name="Tettelin H."/>
            <person name="Glass J.I."/>
            <person name="Rusch D."/>
            <person name="Podicherti R."/>
            <person name="Tsui H.-C.T."/>
            <person name="Winkler M.E."/>
        </authorList>
    </citation>
    <scope>NUCLEOTIDE SEQUENCE</scope>
</reference>
<evidence type="ECO:0008006" key="8">
    <source>
        <dbReference type="Google" id="ProtNLM"/>
    </source>
</evidence>
<feature type="transmembrane region" description="Helical" evidence="6">
    <location>
        <begin position="31"/>
        <end position="51"/>
    </location>
</feature>
<accession>A0A382J7V7</accession>
<dbReference type="Pfam" id="PF07963">
    <property type="entry name" value="N_methyl"/>
    <property type="match status" value="1"/>
</dbReference>
<evidence type="ECO:0000256" key="4">
    <source>
        <dbReference type="ARBA" id="ARBA00022989"/>
    </source>
</evidence>
<organism evidence="7">
    <name type="scientific">marine metagenome</name>
    <dbReference type="NCBI Taxonomy" id="408172"/>
    <lineage>
        <taxon>unclassified sequences</taxon>
        <taxon>metagenomes</taxon>
        <taxon>ecological metagenomes</taxon>
    </lineage>
</organism>
<comment type="subcellular location">
    <subcellularLocation>
        <location evidence="1">Membrane</location>
        <topology evidence="1">Single-pass membrane protein</topology>
    </subcellularLocation>
</comment>